<dbReference type="GO" id="GO:0005524">
    <property type="term" value="F:ATP binding"/>
    <property type="evidence" value="ECO:0007669"/>
    <property type="project" value="InterPro"/>
</dbReference>
<keyword evidence="6" id="KW-1185">Reference proteome</keyword>
<evidence type="ECO:0000256" key="3">
    <source>
        <dbReference type="SAM" id="MobiDB-lite"/>
    </source>
</evidence>
<evidence type="ECO:0000256" key="2">
    <source>
        <dbReference type="ARBA" id="ARBA00022777"/>
    </source>
</evidence>
<keyword evidence="2 5" id="KW-0418">Kinase</keyword>
<feature type="compositionally biased region" description="Low complexity" evidence="3">
    <location>
        <begin position="93"/>
        <end position="122"/>
    </location>
</feature>
<reference evidence="5" key="4">
    <citation type="journal article" date="2016" name="ILAR J">
        <title>Review of Elephant Endotheliotropic Herpesviruses and Acute Hemorrhagic Disease.</title>
        <authorList>
            <person name="Long S.Y."/>
            <person name="Latimer E.M."/>
            <person name="Hayward G.S."/>
        </authorList>
    </citation>
    <scope>NUCLEOTIDE SEQUENCE</scope>
    <source>
        <strain evidence="5">Nyah NAP97</strain>
    </source>
</reference>
<proteinExistence type="predicted"/>
<evidence type="ECO:0000313" key="6">
    <source>
        <dbReference type="Proteomes" id="UP001162024"/>
    </source>
</evidence>
<protein>
    <submittedName>
        <fullName evidence="5">Conserved protein kinase</fullName>
    </submittedName>
</protein>
<dbReference type="SUPFAM" id="SSF56112">
    <property type="entry name" value="Protein kinase-like (PK-like)"/>
    <property type="match status" value="1"/>
</dbReference>
<accession>A0A866VSY1</accession>
<reference evidence="5" key="6">
    <citation type="journal article" date="2016" name="MSphere">
        <title>Comparison of the Gene Coding Contents and Other Unusual Features of the GC-Rich and AT-Rich Branch Probosciviruses.</title>
        <authorList>
            <person name="Ling P.D."/>
            <person name="Long S.Y."/>
            <person name="Zong J.C."/>
            <person name="Heaggans S.Y."/>
            <person name="Qin X."/>
            <person name="Hayward G.S."/>
        </authorList>
    </citation>
    <scope>NUCLEOTIDE SEQUENCE</scope>
    <source>
        <strain evidence="5">Nyah NAP97</strain>
    </source>
</reference>
<reference evidence="5" key="1">
    <citation type="journal article" date="2009" name="Vet. Pathol.">
        <title>Clinico-pathologic features of fatal disease attributed to new variants of endotheliotropic herpesviruses in two Asian elephants (Elephas maximus).</title>
        <authorList>
            <person name="Garner M.M."/>
            <person name="Helmick K."/>
            <person name="Ochsenreiter J."/>
            <person name="Richman L.K."/>
            <person name="Latimer E."/>
            <person name="Wise A.G."/>
            <person name="Maes R.K."/>
            <person name="Kiupel M."/>
            <person name="Nordhausen R.W."/>
            <person name="Zong J.C."/>
            <person name="Hayward G.S."/>
        </authorList>
    </citation>
    <scope>NUCLEOTIDE SEQUENCE</scope>
    <source>
        <strain evidence="5">Nyah NAP97</strain>
    </source>
</reference>
<dbReference type="Pfam" id="PF06734">
    <property type="entry name" value="UL97"/>
    <property type="match status" value="1"/>
</dbReference>
<dbReference type="PROSITE" id="PS00109">
    <property type="entry name" value="PROTEIN_KINASE_TYR"/>
    <property type="match status" value="1"/>
</dbReference>
<reference evidence="5" key="2">
    <citation type="journal article" date="2013" name="Genome Announc.">
        <title>Complete Genome Sequence of Elephant Endotheliotropic Herpesvirus 1A.</title>
        <authorList>
            <person name="Ling P.D."/>
            <person name="Reid J.G."/>
            <person name="Qin X."/>
            <person name="Muzny D.M."/>
            <person name="Gibbs R."/>
            <person name="Petrosino J."/>
            <person name="Peng R."/>
            <person name="Zong J.C."/>
            <person name="Heaggans S.Y."/>
            <person name="Hayward G.S."/>
        </authorList>
    </citation>
    <scope>NUCLEOTIDE SEQUENCE</scope>
    <source>
        <strain evidence="5">Nyah NAP97</strain>
    </source>
</reference>
<keyword evidence="1" id="KW-0808">Transferase</keyword>
<evidence type="ECO:0000259" key="4">
    <source>
        <dbReference type="Pfam" id="PF06734"/>
    </source>
</evidence>
<dbReference type="InterPro" id="IPR008266">
    <property type="entry name" value="Tyr_kinase_AS"/>
</dbReference>
<dbReference type="InterPro" id="IPR010615">
    <property type="entry name" value="Herpes_UL97"/>
</dbReference>
<dbReference type="KEGG" id="vg:80541575"/>
<feature type="region of interest" description="Disordered" evidence="3">
    <location>
        <begin position="93"/>
        <end position="135"/>
    </location>
</feature>
<evidence type="ECO:0000313" key="5">
    <source>
        <dbReference type="EMBL" id="QOE74458.1"/>
    </source>
</evidence>
<evidence type="ECO:0000256" key="1">
    <source>
        <dbReference type="ARBA" id="ARBA00022679"/>
    </source>
</evidence>
<dbReference type="GeneID" id="80541575"/>
<dbReference type="Gene3D" id="1.10.510.10">
    <property type="entry name" value="Transferase(Phosphotransferase) domain 1"/>
    <property type="match status" value="1"/>
</dbReference>
<reference evidence="5" key="5">
    <citation type="journal article" date="2016" name="MSphere">
        <title>Complete Genome Sequence of Elephant Endotheliotropic Herpesvirus 4, the First Example of a GC-Rich Branch Proboscivirus.</title>
        <authorList>
            <person name="Ling P.D."/>
            <person name="Long S.Y."/>
            <person name="Fuery A."/>
            <person name="Peng R.S."/>
            <person name="Heaggans S.Y."/>
            <person name="Qin X."/>
            <person name="Worley K.C."/>
            <person name="Dugan S."/>
            <person name="Hayward G.S."/>
        </authorList>
    </citation>
    <scope>NUCLEOTIDE SEQUENCE</scope>
    <source>
        <strain evidence="5">Nyah NAP97</strain>
    </source>
</reference>
<dbReference type="GO" id="GO:0016032">
    <property type="term" value="P:viral process"/>
    <property type="evidence" value="ECO:0007669"/>
    <property type="project" value="InterPro"/>
</dbReference>
<reference evidence="5" key="7">
    <citation type="submission" date="2019-08" db="EMBL/GenBank/DDBJ databases">
        <title>Complete Genome Assembly and Annotation of EEHV3A the First Example of a GC-Branch African Elephant Endotheliotrophic Herpesvirus Associated with Lethal Hemorrhagic Disease.</title>
        <authorList>
            <person name="Tan J."/>
            <person name="Ling P.D."/>
            <person name="Worley K."/>
            <person name="Proudfoot J."/>
            <person name="Bowman M."/>
            <person name="Qin X."/>
            <person name="Latimer E.M."/>
            <person name="Holder K."/>
            <person name="Fayette M."/>
            <person name="Nodolf S."/>
            <person name="Heaggans S.Y."/>
            <person name="Zong J.-C."/>
            <person name="Pearson V.R."/>
            <person name="Hayward G.S."/>
        </authorList>
    </citation>
    <scope>NUCLEOTIDE SEQUENCE</scope>
    <source>
        <strain evidence="5">Nyah NAP97</strain>
    </source>
</reference>
<dbReference type="InterPro" id="IPR011009">
    <property type="entry name" value="Kinase-like_dom_sf"/>
</dbReference>
<dbReference type="RefSeq" id="YP_010802792.1">
    <property type="nucleotide sequence ID" value="NC_077039.1"/>
</dbReference>
<dbReference type="EMBL" id="MN373268">
    <property type="protein sequence ID" value="QOE74458.1"/>
    <property type="molecule type" value="Genomic_DNA"/>
</dbReference>
<feature type="domain" description="Herpesvirus UL97" evidence="4">
    <location>
        <begin position="306"/>
        <end position="411"/>
    </location>
</feature>
<reference evidence="5" key="3">
    <citation type="journal article" date="2014" name="J. Virol.">
        <title>Comparative genome analysis of four elephant endotheliotropic herpesviruses, EEHV3, EEHV4, EEHV5, and EEHV6, from cases of hemorrhagic disease or viremia.</title>
        <authorList>
            <person name="Zong JC"/>
            <person name="Latimer EM"/>
            <person name="Long SY"/>
            <person name="Richman LK"/>
            <person name="Heaggans SY"/>
            <person name="Hayward GS."/>
        </authorList>
    </citation>
    <scope>NUCLEOTIDE SEQUENCE</scope>
    <source>
        <strain evidence="5">Nyah NAP97</strain>
    </source>
</reference>
<sequence length="541" mass="61631">MATTALAVPTSSQHSACFKKYRRFFVRNIRLFREAIITNTSHDSATRRKCCRSENPPRQKPATSVCRKRKCVSERRTLMRRPSIRLTCCEVSLSSSSGSESGSESGDAGTRRCSSSTATASRASEDEAENGSSVRRKRTVTRYLQKVECDESYFKDIKFPTIHSETTRWTVVYVPECFSNCEAFCARPRKRLLGAGSYGEAYRTEAGVTKKVFCNNELLVEAYLYAKVRTLENWETLSEYLRLPASVCFSHSSVSYVFYHTDLYHFNRHSIDALQNYRDIFAKLCDALCFLNLKCHLVHGDVSASNILINVDGEYIVSAVIGDYSLTSRHDRRRAIIVMNESTGKSLGICQQDLQVNCTYQIVYRPISLMFWCVTIPELSIWRLCRNSREFCVMDLCAMGRVVMLFCLNLIHYETGLSIRKGMFDVNRKYENEPSEEKTKKTEYGIHALLNCLWIITCLCSDYHGAAGSKFMTRLIETFPAFAKPLTVYTKWLEAELPFRGVGAIVENKYGKELIDFICQTCAIDDFRQPLKDLFGGSLSV</sequence>
<gene>
    <name evidence="5" type="primary">U69</name>
</gene>
<dbReference type="GO" id="GO:0004672">
    <property type="term" value="F:protein kinase activity"/>
    <property type="evidence" value="ECO:0007669"/>
    <property type="project" value="InterPro"/>
</dbReference>
<organism evidence="5 6">
    <name type="scientific">Elephant endotheliotropic herpesvirus 3A</name>
    <dbReference type="NCBI Taxonomy" id="1329409"/>
    <lineage>
        <taxon>Viruses</taxon>
        <taxon>Duplodnaviria</taxon>
        <taxon>Heunggongvirae</taxon>
        <taxon>Peploviricota</taxon>
        <taxon>Herviviricetes</taxon>
        <taxon>Herpesvirales</taxon>
        <taxon>Orthoherpesviridae</taxon>
        <taxon>Betaherpesvirinae</taxon>
        <taxon>Proboscivirus</taxon>
        <taxon>Elephant endotheliotropic herpesvirus 3</taxon>
    </lineage>
</organism>
<dbReference type="Proteomes" id="UP001162024">
    <property type="component" value="Segment"/>
</dbReference>
<name>A0A866VSY1_9BETA</name>